<organism evidence="2 3">
    <name type="scientific">Cirrhinus mrigala</name>
    <name type="common">Mrigala</name>
    <dbReference type="NCBI Taxonomy" id="683832"/>
    <lineage>
        <taxon>Eukaryota</taxon>
        <taxon>Metazoa</taxon>
        <taxon>Chordata</taxon>
        <taxon>Craniata</taxon>
        <taxon>Vertebrata</taxon>
        <taxon>Euteleostomi</taxon>
        <taxon>Actinopterygii</taxon>
        <taxon>Neopterygii</taxon>
        <taxon>Teleostei</taxon>
        <taxon>Ostariophysi</taxon>
        <taxon>Cypriniformes</taxon>
        <taxon>Cyprinidae</taxon>
        <taxon>Labeoninae</taxon>
        <taxon>Labeonini</taxon>
        <taxon>Cirrhinus</taxon>
    </lineage>
</organism>
<dbReference type="AlphaFoldDB" id="A0ABD0RJF0"/>
<proteinExistence type="predicted"/>
<dbReference type="Pfam" id="PF21354">
    <property type="entry name" value="STAT_linker"/>
    <property type="match status" value="1"/>
</dbReference>
<dbReference type="Proteomes" id="UP001529510">
    <property type="component" value="Unassembled WGS sequence"/>
</dbReference>
<feature type="domain" description="Signal transducer and activator of transcription linker" evidence="1">
    <location>
        <begin position="10"/>
        <end position="51"/>
    </location>
</feature>
<name>A0ABD0RJF0_CIRMR</name>
<accession>A0ABD0RJF0</accession>
<feature type="non-terminal residue" evidence="2">
    <location>
        <position position="55"/>
    </location>
</feature>
<evidence type="ECO:0000313" key="2">
    <source>
        <dbReference type="EMBL" id="KAL0197988.1"/>
    </source>
</evidence>
<dbReference type="SUPFAM" id="SSF49417">
    <property type="entry name" value="p53-like transcription factors"/>
    <property type="match status" value="1"/>
</dbReference>
<dbReference type="EMBL" id="JAMKFB020000003">
    <property type="protein sequence ID" value="KAL0197988.1"/>
    <property type="molecule type" value="Genomic_DNA"/>
</dbReference>
<evidence type="ECO:0000313" key="3">
    <source>
        <dbReference type="Proteomes" id="UP001529510"/>
    </source>
</evidence>
<gene>
    <name evidence="2" type="ORF">M9458_006528</name>
</gene>
<dbReference type="InterPro" id="IPR048988">
    <property type="entry name" value="STAT_linker"/>
</dbReference>
<evidence type="ECO:0000259" key="1">
    <source>
        <dbReference type="Pfam" id="PF21354"/>
    </source>
</evidence>
<dbReference type="GO" id="GO:0060429">
    <property type="term" value="P:epithelium development"/>
    <property type="evidence" value="ECO:0007669"/>
    <property type="project" value="UniProtKB-ARBA"/>
</dbReference>
<dbReference type="GO" id="GO:0009653">
    <property type="term" value="P:anatomical structure morphogenesis"/>
    <property type="evidence" value="ECO:0007669"/>
    <property type="project" value="UniProtKB-ARBA"/>
</dbReference>
<dbReference type="InterPro" id="IPR008967">
    <property type="entry name" value="p53-like_TF_DNA-bd_sf"/>
</dbReference>
<feature type="non-terminal residue" evidence="2">
    <location>
        <position position="1"/>
    </location>
</feature>
<reference evidence="2 3" key="1">
    <citation type="submission" date="2024-05" db="EMBL/GenBank/DDBJ databases">
        <title>Genome sequencing and assembly of Indian major carp, Cirrhinus mrigala (Hamilton, 1822).</title>
        <authorList>
            <person name="Mohindra V."/>
            <person name="Chowdhury L.M."/>
            <person name="Lal K."/>
            <person name="Jena J.K."/>
        </authorList>
    </citation>
    <scope>NUCLEOTIDE SEQUENCE [LARGE SCALE GENOMIC DNA]</scope>
    <source>
        <strain evidence="2">CM1030</strain>
        <tissue evidence="2">Blood</tissue>
    </source>
</reference>
<keyword evidence="3" id="KW-1185">Reference proteome</keyword>
<dbReference type="Gene3D" id="1.10.238.10">
    <property type="entry name" value="EF-hand"/>
    <property type="match status" value="1"/>
</dbReference>
<sequence>GRVPFIVPDKALNMKYKAEVQSNRGLSEENLVFLAQKAFSSSSVNPEDYRNMTMT</sequence>
<comment type="caution">
    <text evidence="2">The sequence shown here is derived from an EMBL/GenBank/DDBJ whole genome shotgun (WGS) entry which is preliminary data.</text>
</comment>
<protein>
    <recommendedName>
        <fullName evidence="1">Signal transducer and activator of transcription linker domain-containing protein</fullName>
    </recommendedName>
</protein>